<dbReference type="PANTHER" id="PTHR43471:SF3">
    <property type="entry name" value="ABC TRANSPORTER PERMEASE PROTEIN NATB"/>
    <property type="match status" value="1"/>
</dbReference>
<proteinExistence type="predicted"/>
<name>A0A7W3QP92_ACTNM</name>
<feature type="transmembrane region" description="Helical" evidence="1">
    <location>
        <begin position="26"/>
        <end position="46"/>
    </location>
</feature>
<dbReference type="Proteomes" id="UP000572680">
    <property type="component" value="Unassembled WGS sequence"/>
</dbReference>
<feature type="transmembrane region" description="Helical" evidence="1">
    <location>
        <begin position="110"/>
        <end position="133"/>
    </location>
</feature>
<feature type="transmembrane region" description="Helical" evidence="1">
    <location>
        <begin position="139"/>
        <end position="163"/>
    </location>
</feature>
<gene>
    <name evidence="2" type="ORF">HNR61_006087</name>
</gene>
<feature type="transmembrane region" description="Helical" evidence="1">
    <location>
        <begin position="175"/>
        <end position="198"/>
    </location>
</feature>
<feature type="transmembrane region" description="Helical" evidence="1">
    <location>
        <begin position="292"/>
        <end position="312"/>
    </location>
</feature>
<reference evidence="2 3" key="1">
    <citation type="submission" date="2020-08" db="EMBL/GenBank/DDBJ databases">
        <title>Genomic Encyclopedia of Type Strains, Phase IV (KMG-IV): sequencing the most valuable type-strain genomes for metagenomic binning, comparative biology and taxonomic classification.</title>
        <authorList>
            <person name="Goeker M."/>
        </authorList>
    </citation>
    <scope>NUCLEOTIDE SEQUENCE [LARGE SCALE GENOMIC DNA]</scope>
    <source>
        <strain evidence="2 3">DSM 44197</strain>
    </source>
</reference>
<organism evidence="2 3">
    <name type="scientific">Actinomadura namibiensis</name>
    <dbReference type="NCBI Taxonomy" id="182080"/>
    <lineage>
        <taxon>Bacteria</taxon>
        <taxon>Bacillati</taxon>
        <taxon>Actinomycetota</taxon>
        <taxon>Actinomycetes</taxon>
        <taxon>Streptosporangiales</taxon>
        <taxon>Thermomonosporaceae</taxon>
        <taxon>Actinomadura</taxon>
    </lineage>
</organism>
<keyword evidence="1" id="KW-1133">Transmembrane helix</keyword>
<keyword evidence="1" id="KW-0812">Transmembrane</keyword>
<sequence>MISPHGVGLVARQEVRARLRTGRWKALLATWLVAVNGLALLFRLSLEQGFSRNDAPAQMFGGVLLLVLVMTLLVTPALTAQSINGDRERGTLAALQITRLSPADIAVGKLAAAWGTGLLVLALTLPCVMLPVLEGGVGVGRAVVSLAVVALLIGVVCALAQAWSALVTRSITSVLLSYLTVFVLLVGTPVLFGLGVALTSEQVERGDHAYQRERPDRVWWLLAPNPVVVLADAAPDVRPRLETITRYGPDGRPYTDVIEVRSRTDMLGGIGRVVRDTRERKLPGPDEPGGPVWPYGLAFNVLLAGGALWTTVRRLRTPVRTLPSGVRLA</sequence>
<evidence type="ECO:0000256" key="1">
    <source>
        <dbReference type="SAM" id="Phobius"/>
    </source>
</evidence>
<dbReference type="AlphaFoldDB" id="A0A7W3QP92"/>
<comment type="caution">
    <text evidence="2">The sequence shown here is derived from an EMBL/GenBank/DDBJ whole genome shotgun (WGS) entry which is preliminary data.</text>
</comment>
<feature type="transmembrane region" description="Helical" evidence="1">
    <location>
        <begin position="58"/>
        <end position="79"/>
    </location>
</feature>
<accession>A0A7W3QP92</accession>
<evidence type="ECO:0000313" key="3">
    <source>
        <dbReference type="Proteomes" id="UP000572680"/>
    </source>
</evidence>
<dbReference type="PANTHER" id="PTHR43471">
    <property type="entry name" value="ABC TRANSPORTER PERMEASE"/>
    <property type="match status" value="1"/>
</dbReference>
<keyword evidence="1" id="KW-0472">Membrane</keyword>
<dbReference type="RefSeq" id="WP_220509974.1">
    <property type="nucleotide sequence ID" value="NZ_BAAALP010000021.1"/>
</dbReference>
<keyword evidence="3" id="KW-1185">Reference proteome</keyword>
<dbReference type="EMBL" id="JACJIA010000009">
    <property type="protein sequence ID" value="MBA8954430.1"/>
    <property type="molecule type" value="Genomic_DNA"/>
</dbReference>
<protein>
    <submittedName>
        <fullName evidence="2">ABC-type transport system involved in multi-copper enzyme maturation permease subunit</fullName>
    </submittedName>
</protein>
<evidence type="ECO:0000313" key="2">
    <source>
        <dbReference type="EMBL" id="MBA8954430.1"/>
    </source>
</evidence>